<dbReference type="EMBL" id="JAAGMK010000443">
    <property type="protein sequence ID" value="NEB85654.1"/>
    <property type="molecule type" value="Genomic_DNA"/>
</dbReference>
<comment type="caution">
    <text evidence="1">The sequence shown here is derived from an EMBL/GenBank/DDBJ whole genome shotgun (WGS) entry which is preliminary data.</text>
</comment>
<dbReference type="AlphaFoldDB" id="A0A6G3SRP9"/>
<accession>A0A6G3SRP9</accession>
<gene>
    <name evidence="1" type="ORF">G3I43_15930</name>
</gene>
<name>A0A6G3SRP9_STRAQ</name>
<dbReference type="RefSeq" id="WP_164257705.1">
    <property type="nucleotide sequence ID" value="NZ_JAAGMK010000443.1"/>
</dbReference>
<protein>
    <submittedName>
        <fullName evidence="1">Uncharacterized protein</fullName>
    </submittedName>
</protein>
<evidence type="ECO:0000313" key="1">
    <source>
        <dbReference type="EMBL" id="NEB85654.1"/>
    </source>
</evidence>
<sequence>MNPDLYPELAAAGTLAAALERVAVEQGVDVRVVPDSSGASVSAASPPPVPFRRPLSLALGAEERVFLLWGRSRGVELISGSTTDLRDVVRAAVGWGEGRSLSELHELFPFMSSDERAKAHERGPAAVVDLQWRLLREQAAGEPGFPEFGLLVEAAYAEPRLRRLSAFSSHGTLGFSAGTGRSFTVEVAVVPACSGRPYRVQRYVHDGGVIGEAETADEAVALAAAHLPVGLGPAVAGPDDAL</sequence>
<proteinExistence type="predicted"/>
<dbReference type="Pfam" id="PF19692">
    <property type="entry name" value="DUF6193"/>
    <property type="match status" value="1"/>
</dbReference>
<organism evidence="1">
    <name type="scientific">Streptomyces anulatus</name>
    <name type="common">Streptomyces chrysomallus</name>
    <dbReference type="NCBI Taxonomy" id="1892"/>
    <lineage>
        <taxon>Bacteria</taxon>
        <taxon>Bacillati</taxon>
        <taxon>Actinomycetota</taxon>
        <taxon>Actinomycetes</taxon>
        <taxon>Kitasatosporales</taxon>
        <taxon>Streptomycetaceae</taxon>
        <taxon>Streptomyces</taxon>
    </lineage>
</organism>
<dbReference type="InterPro" id="IPR045682">
    <property type="entry name" value="DUF6193"/>
</dbReference>
<reference evidence="1" key="1">
    <citation type="submission" date="2020-01" db="EMBL/GenBank/DDBJ databases">
        <title>Insect and environment-associated Actinomycetes.</title>
        <authorList>
            <person name="Currrie C."/>
            <person name="Chevrette M."/>
            <person name="Carlson C."/>
            <person name="Stubbendieck R."/>
            <person name="Wendt-Pienkowski E."/>
        </authorList>
    </citation>
    <scope>NUCLEOTIDE SEQUENCE</scope>
    <source>
        <strain evidence="1">SID505</strain>
    </source>
</reference>